<dbReference type="InterPro" id="IPR007111">
    <property type="entry name" value="NACHT_NTPase"/>
</dbReference>
<dbReference type="GO" id="GO:0043531">
    <property type="term" value="F:ADP binding"/>
    <property type="evidence" value="ECO:0007669"/>
    <property type="project" value="InterPro"/>
</dbReference>
<organism evidence="2 3">
    <name type="scientific">Penicillium cataractarum</name>
    <dbReference type="NCBI Taxonomy" id="2100454"/>
    <lineage>
        <taxon>Eukaryota</taxon>
        <taxon>Fungi</taxon>
        <taxon>Dikarya</taxon>
        <taxon>Ascomycota</taxon>
        <taxon>Pezizomycotina</taxon>
        <taxon>Eurotiomycetes</taxon>
        <taxon>Eurotiomycetidae</taxon>
        <taxon>Eurotiales</taxon>
        <taxon>Aspergillaceae</taxon>
        <taxon>Penicillium</taxon>
    </lineage>
</organism>
<reference evidence="2" key="1">
    <citation type="submission" date="2022-11" db="EMBL/GenBank/DDBJ databases">
        <authorList>
            <person name="Petersen C."/>
        </authorList>
    </citation>
    <scope>NUCLEOTIDE SEQUENCE</scope>
    <source>
        <strain evidence="2">IBT 29864</strain>
    </source>
</reference>
<proteinExistence type="predicted"/>
<comment type="caution">
    <text evidence="2">The sequence shown here is derived from an EMBL/GenBank/DDBJ whole genome shotgun (WGS) entry which is preliminary data.</text>
</comment>
<dbReference type="RefSeq" id="XP_056561391.1">
    <property type="nucleotide sequence ID" value="XM_056694662.1"/>
</dbReference>
<evidence type="ECO:0000313" key="3">
    <source>
        <dbReference type="Proteomes" id="UP001147782"/>
    </source>
</evidence>
<name>A0A9X0B764_9EURO</name>
<protein>
    <recommendedName>
        <fullName evidence="1">NACHT domain-containing protein</fullName>
    </recommendedName>
</protein>
<dbReference type="EMBL" id="JAPZBS010000001">
    <property type="protein sequence ID" value="KAJ5390663.1"/>
    <property type="molecule type" value="Genomic_DNA"/>
</dbReference>
<keyword evidence="3" id="KW-1185">Reference proteome</keyword>
<gene>
    <name evidence="2" type="ORF">N7496_001731</name>
</gene>
<sequence>MVPFDRNPRFLGQDDLIRQLQTQIACKDRARKAAISGLGGMGKTQIVLELAYRVRDQYPERSVFWMPSTSIEAVEQAFLNIGQLLGLPDLKAADAKSQVQKHLSSERAGAWLLIIDNADDTDMWVASKDPPPLKGFLPRSRDGFVLFTTRNKKLTTQLVGPDVITLSEMNDELAKDLLRESLHQKDMIEENEAVTTLVHQLCCLPLALVQAAIFKNENSMAPEDYISLLNTQEEGLIELLSENFEDEFRYQDTENPIAATWLVSFQQLQRSDSLATDYLSFMACIDPRDIPLSLLPPCGSQPEQQKALGTLKTYSFITVQTDS</sequence>
<dbReference type="PANTHER" id="PTHR46082:SF11">
    <property type="entry name" value="AAA+ ATPASE DOMAIN-CONTAINING PROTEIN-RELATED"/>
    <property type="match status" value="1"/>
</dbReference>
<dbReference type="PANTHER" id="PTHR46082">
    <property type="entry name" value="ATP/GTP-BINDING PROTEIN-RELATED"/>
    <property type="match status" value="1"/>
</dbReference>
<dbReference type="OrthoDB" id="5986190at2759"/>
<accession>A0A9X0B764</accession>
<dbReference type="AlphaFoldDB" id="A0A9X0B764"/>
<dbReference type="Pfam" id="PF05729">
    <property type="entry name" value="NACHT"/>
    <property type="match status" value="1"/>
</dbReference>
<evidence type="ECO:0000259" key="1">
    <source>
        <dbReference type="Pfam" id="PF05729"/>
    </source>
</evidence>
<reference evidence="2" key="2">
    <citation type="journal article" date="2023" name="IMA Fungus">
        <title>Comparative genomic study of the Penicillium genus elucidates a diverse pangenome and 15 lateral gene transfer events.</title>
        <authorList>
            <person name="Petersen C."/>
            <person name="Sorensen T."/>
            <person name="Nielsen M.R."/>
            <person name="Sondergaard T.E."/>
            <person name="Sorensen J.L."/>
            <person name="Fitzpatrick D.A."/>
            <person name="Frisvad J.C."/>
            <person name="Nielsen K.L."/>
        </authorList>
    </citation>
    <scope>NUCLEOTIDE SEQUENCE</scope>
    <source>
        <strain evidence="2">IBT 29864</strain>
    </source>
</reference>
<dbReference type="Proteomes" id="UP001147782">
    <property type="component" value="Unassembled WGS sequence"/>
</dbReference>
<dbReference type="Gene3D" id="3.40.50.300">
    <property type="entry name" value="P-loop containing nucleotide triphosphate hydrolases"/>
    <property type="match status" value="1"/>
</dbReference>
<dbReference type="SUPFAM" id="SSF52540">
    <property type="entry name" value="P-loop containing nucleoside triphosphate hydrolases"/>
    <property type="match status" value="1"/>
</dbReference>
<feature type="domain" description="NACHT" evidence="1">
    <location>
        <begin position="34"/>
        <end position="184"/>
    </location>
</feature>
<evidence type="ECO:0000313" key="2">
    <source>
        <dbReference type="EMBL" id="KAJ5390663.1"/>
    </source>
</evidence>
<dbReference type="InterPro" id="IPR027417">
    <property type="entry name" value="P-loop_NTPase"/>
</dbReference>
<dbReference type="InterPro" id="IPR053137">
    <property type="entry name" value="NLR-like"/>
</dbReference>
<dbReference type="GeneID" id="81433839"/>